<dbReference type="Gene3D" id="4.10.240.10">
    <property type="entry name" value="Zn(2)-C6 fungal-type DNA-binding domain"/>
    <property type="match status" value="1"/>
</dbReference>
<feature type="region of interest" description="Disordered" evidence="6">
    <location>
        <begin position="516"/>
        <end position="537"/>
    </location>
</feature>
<dbReference type="PANTHER" id="PTHR47663:SF1">
    <property type="entry name" value="XYLANOLYTIC TRANSCRIPTIONAL ACTIVATOR XLNR-RELATED"/>
    <property type="match status" value="1"/>
</dbReference>
<dbReference type="CDD" id="cd00067">
    <property type="entry name" value="GAL4"/>
    <property type="match status" value="1"/>
</dbReference>
<organism evidence="9 10">
    <name type="scientific">Phialocephala subalpina</name>
    <dbReference type="NCBI Taxonomy" id="576137"/>
    <lineage>
        <taxon>Eukaryota</taxon>
        <taxon>Fungi</taxon>
        <taxon>Dikarya</taxon>
        <taxon>Ascomycota</taxon>
        <taxon>Pezizomycotina</taxon>
        <taxon>Leotiomycetes</taxon>
        <taxon>Helotiales</taxon>
        <taxon>Mollisiaceae</taxon>
        <taxon>Phialocephala</taxon>
        <taxon>Phialocephala fortinii species complex</taxon>
    </lineage>
</organism>
<keyword evidence="7" id="KW-1133">Transmembrane helix</keyword>
<evidence type="ECO:0000256" key="2">
    <source>
        <dbReference type="ARBA" id="ARBA00023015"/>
    </source>
</evidence>
<keyword evidence="4" id="KW-0804">Transcription</keyword>
<reference evidence="9 10" key="1">
    <citation type="submission" date="2016-03" db="EMBL/GenBank/DDBJ databases">
        <authorList>
            <person name="Ploux O."/>
        </authorList>
    </citation>
    <scope>NUCLEOTIDE SEQUENCE [LARGE SCALE GENOMIC DNA]</scope>
    <source>
        <strain evidence="9 10">UAMH 11012</strain>
    </source>
</reference>
<dbReference type="AlphaFoldDB" id="A0A1L7WE88"/>
<gene>
    <name evidence="9" type="ORF">PAC_00966</name>
</gene>
<dbReference type="Pfam" id="PF00172">
    <property type="entry name" value="Zn_clus"/>
    <property type="match status" value="1"/>
</dbReference>
<keyword evidence="1" id="KW-0862">Zinc</keyword>
<evidence type="ECO:0000313" key="9">
    <source>
        <dbReference type="EMBL" id="CZR51091.1"/>
    </source>
</evidence>
<keyword evidence="2" id="KW-0805">Transcription regulation</keyword>
<evidence type="ECO:0000256" key="5">
    <source>
        <dbReference type="ARBA" id="ARBA00023242"/>
    </source>
</evidence>
<dbReference type="InterPro" id="IPR051439">
    <property type="entry name" value="XlnR/Xlr1"/>
</dbReference>
<dbReference type="InterPro" id="IPR036864">
    <property type="entry name" value="Zn2-C6_fun-type_DNA-bd_sf"/>
</dbReference>
<keyword evidence="7" id="KW-0472">Membrane</keyword>
<dbReference type="EMBL" id="FJOG01000001">
    <property type="protein sequence ID" value="CZR51091.1"/>
    <property type="molecule type" value="Genomic_DNA"/>
</dbReference>
<evidence type="ECO:0000259" key="8">
    <source>
        <dbReference type="PROSITE" id="PS50048"/>
    </source>
</evidence>
<evidence type="ECO:0000313" key="10">
    <source>
        <dbReference type="Proteomes" id="UP000184330"/>
    </source>
</evidence>
<keyword evidence="7" id="KW-0812">Transmembrane</keyword>
<sequence>MAQAIGSEVTVPEGLRQPGAGSSGDGASFESSTPEVQAQRRPKRVGRACDKCSTSRTRCDGQKPCRHCKADSLMALDYNFICAYTRVHRRRGRVANSAKAGRVGASGQDGPPQTHNTLLDTDEPEEGEVEDASVSNTDGNIEAVNQPATASSPASYQQFRQHCSAGQAEAQQTYQVTPNNLPTYSNGQYSEQLAPQDALSAQQFTAVQGGASGLNLNSLYQDWPNENNLHIFTREIGVTRPSANEHLSFHRRTPMNTLPPLAMNELQPRASYQYSLPPLVGVTGSDAAPYARTPHSSAMGLSTSASTPQTDNSQAYRTDADCRYPVLLPLIRYVRSFIPTKELCNLLDLYFTEPSNSLFECASPYVLTQIVRKKSFLRKDKPRKTSPALLAAMLWVTAQTSDAQFFKTSARVRSSICDQLLKVCLDLLDAKDLEERPWPSSSHICNNCDKSHCSKNKGAGNKPDEPVETVDDILTFALIGTVVSGGDTRRESMKWWASAWALAKKLELNREVDDAELQGKNQASQDASGEEQSGLPRNMLDVEEAREERRRTWWLLYIADRHLALSYNAKLNILDAECRIYQPLDETTWQDFDVKLSQDVLHRYFGPSTTITGVGLFEYFLPLMTILGDIVEIHHLTCHPRFSLLNLGAAIAQAEDSLNIYEASLKVFEDSSMFIGHSNNHGWPVEHPRQKIVIAYSKHLVHVLHILLHGCWDPMSMLDGMDQWVTPDSFVKCATHAISAATAVSEILSLDPELSFMPYLFGIYLLHGSFILLIFADRMDMSTSDTISEACETIIRAHEVCVTTLNTEYQRNFRKVLRSALNNVRGRVTVDNEQHKNRRRELLSMFQWTKDGKGLLA</sequence>
<feature type="region of interest" description="Disordered" evidence="6">
    <location>
        <begin position="95"/>
        <end position="139"/>
    </location>
</feature>
<feature type="compositionally biased region" description="Polar residues" evidence="6">
    <location>
        <begin position="294"/>
        <end position="314"/>
    </location>
</feature>
<accession>A0A1L7WE88</accession>
<feature type="region of interest" description="Disordered" evidence="6">
    <location>
        <begin position="1"/>
        <end position="47"/>
    </location>
</feature>
<dbReference type="SMART" id="SM00066">
    <property type="entry name" value="GAL4"/>
    <property type="match status" value="1"/>
</dbReference>
<proteinExistence type="predicted"/>
<dbReference type="CDD" id="cd12148">
    <property type="entry name" value="fungal_TF_MHR"/>
    <property type="match status" value="1"/>
</dbReference>
<feature type="region of interest" description="Disordered" evidence="6">
    <location>
        <begin position="291"/>
        <end position="314"/>
    </location>
</feature>
<dbReference type="PANTHER" id="PTHR47663">
    <property type="entry name" value="XYLANOLYTIC TRANSCRIPTIONAL ACTIVATOR XLNR-RELATED"/>
    <property type="match status" value="1"/>
</dbReference>
<feature type="compositionally biased region" description="Polar residues" evidence="6">
    <location>
        <begin position="519"/>
        <end position="531"/>
    </location>
</feature>
<dbReference type="STRING" id="576137.A0A1L7WE88"/>
<feature type="compositionally biased region" description="Acidic residues" evidence="6">
    <location>
        <begin position="120"/>
        <end position="131"/>
    </location>
</feature>
<dbReference type="GO" id="GO:0000981">
    <property type="term" value="F:DNA-binding transcription factor activity, RNA polymerase II-specific"/>
    <property type="evidence" value="ECO:0007669"/>
    <property type="project" value="InterPro"/>
</dbReference>
<keyword evidence="10" id="KW-1185">Reference proteome</keyword>
<evidence type="ECO:0000256" key="4">
    <source>
        <dbReference type="ARBA" id="ARBA00023163"/>
    </source>
</evidence>
<feature type="domain" description="Zn(2)-C6 fungal-type" evidence="8">
    <location>
        <begin position="48"/>
        <end position="84"/>
    </location>
</feature>
<dbReference type="PROSITE" id="PS50048">
    <property type="entry name" value="ZN2_CY6_FUNGAL_2"/>
    <property type="match status" value="1"/>
</dbReference>
<dbReference type="OrthoDB" id="5365785at2759"/>
<evidence type="ECO:0000256" key="1">
    <source>
        <dbReference type="ARBA" id="ARBA00022833"/>
    </source>
</evidence>
<evidence type="ECO:0000256" key="3">
    <source>
        <dbReference type="ARBA" id="ARBA00023125"/>
    </source>
</evidence>
<evidence type="ECO:0000256" key="6">
    <source>
        <dbReference type="SAM" id="MobiDB-lite"/>
    </source>
</evidence>
<keyword evidence="5" id="KW-0539">Nucleus</keyword>
<dbReference type="SUPFAM" id="SSF57701">
    <property type="entry name" value="Zn2/Cys6 DNA-binding domain"/>
    <property type="match status" value="1"/>
</dbReference>
<feature type="transmembrane region" description="Helical" evidence="7">
    <location>
        <begin position="756"/>
        <end position="776"/>
    </location>
</feature>
<name>A0A1L7WE88_9HELO</name>
<dbReference type="Proteomes" id="UP000184330">
    <property type="component" value="Unassembled WGS sequence"/>
</dbReference>
<evidence type="ECO:0000256" key="7">
    <source>
        <dbReference type="SAM" id="Phobius"/>
    </source>
</evidence>
<dbReference type="GO" id="GO:0003677">
    <property type="term" value="F:DNA binding"/>
    <property type="evidence" value="ECO:0007669"/>
    <property type="project" value="UniProtKB-KW"/>
</dbReference>
<protein>
    <recommendedName>
        <fullName evidence="8">Zn(2)-C6 fungal-type domain-containing protein</fullName>
    </recommendedName>
</protein>
<keyword evidence="3" id="KW-0238">DNA-binding</keyword>
<dbReference type="InterPro" id="IPR001138">
    <property type="entry name" value="Zn2Cys6_DnaBD"/>
</dbReference>
<dbReference type="GO" id="GO:0008270">
    <property type="term" value="F:zinc ion binding"/>
    <property type="evidence" value="ECO:0007669"/>
    <property type="project" value="InterPro"/>
</dbReference>